<name>A0AAV2HYX6_LYMST</name>
<comment type="caution">
    <text evidence="2">The sequence shown here is derived from an EMBL/GenBank/DDBJ whole genome shotgun (WGS) entry which is preliminary data.</text>
</comment>
<evidence type="ECO:0000256" key="1">
    <source>
        <dbReference type="SAM" id="MobiDB-lite"/>
    </source>
</evidence>
<gene>
    <name evidence="2" type="ORF">GSLYS_00012683001</name>
</gene>
<organism evidence="2 3">
    <name type="scientific">Lymnaea stagnalis</name>
    <name type="common">Great pond snail</name>
    <name type="synonym">Helix stagnalis</name>
    <dbReference type="NCBI Taxonomy" id="6523"/>
    <lineage>
        <taxon>Eukaryota</taxon>
        <taxon>Metazoa</taxon>
        <taxon>Spiralia</taxon>
        <taxon>Lophotrochozoa</taxon>
        <taxon>Mollusca</taxon>
        <taxon>Gastropoda</taxon>
        <taxon>Heterobranchia</taxon>
        <taxon>Euthyneura</taxon>
        <taxon>Panpulmonata</taxon>
        <taxon>Hygrophila</taxon>
        <taxon>Lymnaeoidea</taxon>
        <taxon>Lymnaeidae</taxon>
        <taxon>Lymnaea</taxon>
    </lineage>
</organism>
<feature type="region of interest" description="Disordered" evidence="1">
    <location>
        <begin position="1"/>
        <end position="24"/>
    </location>
</feature>
<reference evidence="2 3" key="1">
    <citation type="submission" date="2024-04" db="EMBL/GenBank/DDBJ databases">
        <authorList>
            <consortium name="Genoscope - CEA"/>
            <person name="William W."/>
        </authorList>
    </citation>
    <scope>NUCLEOTIDE SEQUENCE [LARGE SCALE GENOMIC DNA]</scope>
</reference>
<keyword evidence="3" id="KW-1185">Reference proteome</keyword>
<proteinExistence type="predicted"/>
<dbReference type="AlphaFoldDB" id="A0AAV2HYX6"/>
<evidence type="ECO:0000313" key="3">
    <source>
        <dbReference type="Proteomes" id="UP001497497"/>
    </source>
</evidence>
<sequence length="120" mass="13192">MAMASSRSNRKRSHHEVEDGDECLPISKRINSLHIEGQSHAVFPQPNGNHVHIFAGVHENAVAGGVESVTDASHQQDLNNPSYCHNHDLNNSESLRHHPVNGQAISQLHNINNMHNSCGD</sequence>
<evidence type="ECO:0000313" key="2">
    <source>
        <dbReference type="EMBL" id="CAL1538862.1"/>
    </source>
</evidence>
<dbReference type="Proteomes" id="UP001497497">
    <property type="component" value="Unassembled WGS sequence"/>
</dbReference>
<feature type="non-terminal residue" evidence="2">
    <location>
        <position position="120"/>
    </location>
</feature>
<dbReference type="EMBL" id="CAXITT010000315">
    <property type="protein sequence ID" value="CAL1538862.1"/>
    <property type="molecule type" value="Genomic_DNA"/>
</dbReference>
<protein>
    <submittedName>
        <fullName evidence="2">Uncharacterized protein</fullName>
    </submittedName>
</protein>
<accession>A0AAV2HYX6</accession>